<keyword evidence="2" id="KW-1185">Reference proteome</keyword>
<reference evidence="1" key="1">
    <citation type="submission" date="2021-09" db="EMBL/GenBank/DDBJ databases">
        <authorList>
            <consortium name="AG Swart"/>
            <person name="Singh M."/>
            <person name="Singh A."/>
            <person name="Seah K."/>
            <person name="Emmerich C."/>
        </authorList>
    </citation>
    <scope>NUCLEOTIDE SEQUENCE</scope>
    <source>
        <strain evidence="1">ATCC30299</strain>
    </source>
</reference>
<comment type="caution">
    <text evidence="1">The sequence shown here is derived from an EMBL/GenBank/DDBJ whole genome shotgun (WGS) entry which is preliminary data.</text>
</comment>
<name>A0AAU9IXB1_9CILI</name>
<proteinExistence type="predicted"/>
<evidence type="ECO:0000313" key="2">
    <source>
        <dbReference type="Proteomes" id="UP001162131"/>
    </source>
</evidence>
<protein>
    <submittedName>
        <fullName evidence="1">Uncharacterized protein</fullName>
    </submittedName>
</protein>
<gene>
    <name evidence="1" type="ORF">BSTOLATCC_MIC15761</name>
</gene>
<dbReference type="AlphaFoldDB" id="A0AAU9IXB1"/>
<dbReference type="EMBL" id="CAJZBQ010000015">
    <property type="protein sequence ID" value="CAG9316330.1"/>
    <property type="molecule type" value="Genomic_DNA"/>
</dbReference>
<accession>A0AAU9IXB1</accession>
<sequence length="152" mass="17901">MVKQIECPNDPTSHNLAEIGDLLNGKEGEKLQQFANDYKKIREDLLLSCDSHDSIYDSILEYVKKNPYTTRRKDKKKSRMQFLFEESHYPHQRPVHGPDHPVNVRDTKQPWNMNPGRLFIPKYVGDRMREVQWAQQAIQAQQAQIAQQQQNK</sequence>
<evidence type="ECO:0000313" key="1">
    <source>
        <dbReference type="EMBL" id="CAG9316330.1"/>
    </source>
</evidence>
<organism evidence="1 2">
    <name type="scientific">Blepharisma stoltei</name>
    <dbReference type="NCBI Taxonomy" id="1481888"/>
    <lineage>
        <taxon>Eukaryota</taxon>
        <taxon>Sar</taxon>
        <taxon>Alveolata</taxon>
        <taxon>Ciliophora</taxon>
        <taxon>Postciliodesmatophora</taxon>
        <taxon>Heterotrichea</taxon>
        <taxon>Heterotrichida</taxon>
        <taxon>Blepharismidae</taxon>
        <taxon>Blepharisma</taxon>
    </lineage>
</organism>
<dbReference type="Proteomes" id="UP001162131">
    <property type="component" value="Unassembled WGS sequence"/>
</dbReference>